<evidence type="ECO:0000313" key="3">
    <source>
        <dbReference type="EMBL" id="SVB06487.1"/>
    </source>
</evidence>
<name>A0A382AZV0_9ZZZZ</name>
<sequence length="307" mass="34376">MEASLVKFLFRLPDPVLRLFTRGKTVTVGGRTMTPGTQILLHILEERRPTKDLSNADPKKLRDLYDKMAGSLDRKAAPLKIKDHELDVDQGTIPIREYIPDNVEDHGNALIYFHGGGMVLCSIKTHDILCRHLANHLGWKVFSIGYRLAPEHQYPIPLNDCESAFDWIADNADDFNIDSGKLAVGGDSAGGNLAASLCVRRKEESKSMPSRQLLIYPATDWAGSYQSRKDYAEGFFLTSDLMKWFTNHYIADDKDSKNIYVSPIRYNNPAGLPDAVVVTAGFDPLRDEGIAYAKHLRDAGVKVIERE</sequence>
<dbReference type="InterPro" id="IPR029058">
    <property type="entry name" value="AB_hydrolase_fold"/>
</dbReference>
<dbReference type="GO" id="GO:0016787">
    <property type="term" value="F:hydrolase activity"/>
    <property type="evidence" value="ECO:0007669"/>
    <property type="project" value="UniProtKB-KW"/>
</dbReference>
<dbReference type="EMBL" id="UINC01027366">
    <property type="protein sequence ID" value="SVB06487.1"/>
    <property type="molecule type" value="Genomic_DNA"/>
</dbReference>
<protein>
    <recommendedName>
        <fullName evidence="2">Alpha/beta hydrolase fold-3 domain-containing protein</fullName>
    </recommendedName>
</protein>
<dbReference type="PANTHER" id="PTHR48081:SF8">
    <property type="entry name" value="ALPHA_BETA HYDROLASE FOLD-3 DOMAIN-CONTAINING PROTEIN-RELATED"/>
    <property type="match status" value="1"/>
</dbReference>
<organism evidence="3">
    <name type="scientific">marine metagenome</name>
    <dbReference type="NCBI Taxonomy" id="408172"/>
    <lineage>
        <taxon>unclassified sequences</taxon>
        <taxon>metagenomes</taxon>
        <taxon>ecological metagenomes</taxon>
    </lineage>
</organism>
<dbReference type="Pfam" id="PF07859">
    <property type="entry name" value="Abhydrolase_3"/>
    <property type="match status" value="1"/>
</dbReference>
<reference evidence="3" key="1">
    <citation type="submission" date="2018-05" db="EMBL/GenBank/DDBJ databases">
        <authorList>
            <person name="Lanie J.A."/>
            <person name="Ng W.-L."/>
            <person name="Kazmierczak K.M."/>
            <person name="Andrzejewski T.M."/>
            <person name="Davidsen T.M."/>
            <person name="Wayne K.J."/>
            <person name="Tettelin H."/>
            <person name="Glass J.I."/>
            <person name="Rusch D."/>
            <person name="Podicherti R."/>
            <person name="Tsui H.-C.T."/>
            <person name="Winkler M.E."/>
        </authorList>
    </citation>
    <scope>NUCLEOTIDE SEQUENCE</scope>
</reference>
<keyword evidence="1" id="KW-0378">Hydrolase</keyword>
<dbReference type="InterPro" id="IPR050300">
    <property type="entry name" value="GDXG_lipolytic_enzyme"/>
</dbReference>
<dbReference type="SUPFAM" id="SSF53474">
    <property type="entry name" value="alpha/beta-Hydrolases"/>
    <property type="match status" value="1"/>
</dbReference>
<dbReference type="InterPro" id="IPR013094">
    <property type="entry name" value="AB_hydrolase_3"/>
</dbReference>
<dbReference type="Gene3D" id="3.40.50.1820">
    <property type="entry name" value="alpha/beta hydrolase"/>
    <property type="match status" value="1"/>
</dbReference>
<feature type="non-terminal residue" evidence="3">
    <location>
        <position position="307"/>
    </location>
</feature>
<evidence type="ECO:0000256" key="1">
    <source>
        <dbReference type="ARBA" id="ARBA00022801"/>
    </source>
</evidence>
<proteinExistence type="predicted"/>
<evidence type="ECO:0000259" key="2">
    <source>
        <dbReference type="Pfam" id="PF07859"/>
    </source>
</evidence>
<dbReference type="AlphaFoldDB" id="A0A382AZV0"/>
<accession>A0A382AZV0</accession>
<dbReference type="PANTHER" id="PTHR48081">
    <property type="entry name" value="AB HYDROLASE SUPERFAMILY PROTEIN C4A8.06C"/>
    <property type="match status" value="1"/>
</dbReference>
<gene>
    <name evidence="3" type="ORF">METZ01_LOCUS159341</name>
</gene>
<feature type="domain" description="Alpha/beta hydrolase fold-3" evidence="2">
    <location>
        <begin position="110"/>
        <end position="303"/>
    </location>
</feature>